<keyword evidence="1" id="KW-0539">Nucleus</keyword>
<dbReference type="Proteomes" id="UP000000267">
    <property type="component" value="Unassembled WGS sequence"/>
</dbReference>
<evidence type="ECO:0000256" key="1">
    <source>
        <dbReference type="ARBA" id="ARBA00023242"/>
    </source>
</evidence>
<gene>
    <name evidence="4" type="ORF">Kpol_1058p58</name>
</gene>
<name>A7TJU2_VANPO</name>
<protein>
    <recommendedName>
        <fullName evidence="3">Hap4 transcription factor heteromerisation domain-containing protein</fullName>
    </recommendedName>
</protein>
<proteinExistence type="predicted"/>
<dbReference type="AlphaFoldDB" id="A7TJU2"/>
<accession>A7TJU2</accession>
<dbReference type="InterPro" id="IPR018287">
    <property type="entry name" value="Hap4_TF_heteromerisation"/>
</dbReference>
<dbReference type="OrthoDB" id="4070757at2759"/>
<evidence type="ECO:0000259" key="3">
    <source>
        <dbReference type="Pfam" id="PF10297"/>
    </source>
</evidence>
<keyword evidence="5" id="KW-1185">Reference proteome</keyword>
<sequence>MIKPLPIKPSPVNNNSHSNNHCSIVRTSKNWVLPPRPKPGRKSCSSASTSSSSNASSTSHVVTASKRNNSCSNPSSSTKHHSKIVKRSNSSSPVHHHHHNTTNYDDCTNIFLKFEEEDAVTKFFIKPDLDTLKSIDFSSTSTSTSNSDSTSALSANSSDDVISSKPLDSTISVDIHDVSSSSETPNSLFSSDHYTLSNADSLDNDVVTSMKNCDSINSSITLPSSIGDDEISTKTNKQNYSFANEFFDDIPPLNINLNFNDNDISFNPLATTFDSDYISPTLEELMDEQDRNVPLC</sequence>
<dbReference type="InParanoid" id="A7TJU2"/>
<dbReference type="eggNOG" id="ENOG502SGDX">
    <property type="taxonomic scope" value="Eukaryota"/>
</dbReference>
<dbReference type="GeneID" id="5545739"/>
<dbReference type="GO" id="GO:0005634">
    <property type="term" value="C:nucleus"/>
    <property type="evidence" value="ECO:0007669"/>
    <property type="project" value="InterPro"/>
</dbReference>
<feature type="region of interest" description="Disordered" evidence="2">
    <location>
        <begin position="1"/>
        <end position="100"/>
    </location>
</feature>
<dbReference type="KEGG" id="vpo:Kpol_1058p58"/>
<dbReference type="GO" id="GO:0006355">
    <property type="term" value="P:regulation of DNA-templated transcription"/>
    <property type="evidence" value="ECO:0007669"/>
    <property type="project" value="InterPro"/>
</dbReference>
<reference evidence="4 5" key="1">
    <citation type="journal article" date="2007" name="Proc. Natl. Acad. Sci. U.S.A.">
        <title>Independent sorting-out of thousands of duplicated gene pairs in two yeast species descended from a whole-genome duplication.</title>
        <authorList>
            <person name="Scannell D.R."/>
            <person name="Frank A.C."/>
            <person name="Conant G.C."/>
            <person name="Byrne K.P."/>
            <person name="Woolfit M."/>
            <person name="Wolfe K.H."/>
        </authorList>
    </citation>
    <scope>NUCLEOTIDE SEQUENCE [LARGE SCALE GENOMIC DNA]</scope>
    <source>
        <strain evidence="5">ATCC 22028 / DSM 70294 / BCRC 21397 / CBS 2163 / NBRC 10782 / NRRL Y-8283 / UCD 57-17</strain>
    </source>
</reference>
<dbReference type="OMA" id="IFSTDHY"/>
<evidence type="ECO:0000313" key="4">
    <source>
        <dbReference type="EMBL" id="EDO17521.1"/>
    </source>
</evidence>
<evidence type="ECO:0000313" key="5">
    <source>
        <dbReference type="Proteomes" id="UP000000267"/>
    </source>
</evidence>
<feature type="compositionally biased region" description="Low complexity" evidence="2">
    <location>
        <begin position="139"/>
        <end position="160"/>
    </location>
</feature>
<evidence type="ECO:0000256" key="2">
    <source>
        <dbReference type="SAM" id="MobiDB-lite"/>
    </source>
</evidence>
<feature type="domain" description="Hap4 transcription factor heteromerisation" evidence="3">
    <location>
        <begin position="27"/>
        <end position="42"/>
    </location>
</feature>
<feature type="compositionally biased region" description="Polar residues" evidence="2">
    <location>
        <begin position="66"/>
        <end position="77"/>
    </location>
</feature>
<feature type="region of interest" description="Disordered" evidence="2">
    <location>
        <begin position="139"/>
        <end position="161"/>
    </location>
</feature>
<dbReference type="HOGENOM" id="CLU_947244_0_0_1"/>
<organism evidence="5">
    <name type="scientific">Vanderwaltozyma polyspora (strain ATCC 22028 / DSM 70294 / BCRC 21397 / CBS 2163 / NBRC 10782 / NRRL Y-8283 / UCD 57-17)</name>
    <name type="common">Kluyveromyces polysporus</name>
    <dbReference type="NCBI Taxonomy" id="436907"/>
    <lineage>
        <taxon>Eukaryota</taxon>
        <taxon>Fungi</taxon>
        <taxon>Dikarya</taxon>
        <taxon>Ascomycota</taxon>
        <taxon>Saccharomycotina</taxon>
        <taxon>Saccharomycetes</taxon>
        <taxon>Saccharomycetales</taxon>
        <taxon>Saccharomycetaceae</taxon>
        <taxon>Vanderwaltozyma</taxon>
    </lineage>
</organism>
<feature type="compositionally biased region" description="Low complexity" evidence="2">
    <location>
        <begin position="43"/>
        <end position="65"/>
    </location>
</feature>
<dbReference type="Pfam" id="PF10297">
    <property type="entry name" value="Hap4_Hap_bind"/>
    <property type="match status" value="1"/>
</dbReference>
<dbReference type="EMBL" id="DS480403">
    <property type="protein sequence ID" value="EDO17521.1"/>
    <property type="molecule type" value="Genomic_DNA"/>
</dbReference>
<dbReference type="RefSeq" id="XP_001645379.1">
    <property type="nucleotide sequence ID" value="XM_001645329.1"/>
</dbReference>